<dbReference type="Gene3D" id="1.10.443.10">
    <property type="entry name" value="Intergrase catalytic core"/>
    <property type="match status" value="1"/>
</dbReference>
<reference evidence="3 4" key="1">
    <citation type="submission" date="2013-01" db="EMBL/GenBank/DDBJ databases">
        <authorList>
            <person name="Bench S."/>
        </authorList>
    </citation>
    <scope>NUCLEOTIDE SEQUENCE [LARGE SCALE GENOMIC DNA]</scope>
    <source>
        <strain evidence="3 4">WH 8502</strain>
    </source>
</reference>
<dbReference type="GO" id="GO:0003677">
    <property type="term" value="F:DNA binding"/>
    <property type="evidence" value="ECO:0007669"/>
    <property type="project" value="InterPro"/>
</dbReference>
<dbReference type="GO" id="GO:0015074">
    <property type="term" value="P:DNA integration"/>
    <property type="evidence" value="ECO:0007669"/>
    <property type="project" value="InterPro"/>
</dbReference>
<dbReference type="PROSITE" id="PS51898">
    <property type="entry name" value="TYR_RECOMBINASE"/>
    <property type="match status" value="1"/>
</dbReference>
<gene>
    <name evidence="3" type="ORF">CWATWH8502_327</name>
</gene>
<evidence type="ECO:0000313" key="3">
    <source>
        <dbReference type="EMBL" id="CCQ50489.1"/>
    </source>
</evidence>
<dbReference type="SUPFAM" id="SSF56349">
    <property type="entry name" value="DNA breaking-rejoining enzymes"/>
    <property type="match status" value="1"/>
</dbReference>
<proteinExistence type="predicted"/>
<protein>
    <submittedName>
        <fullName evidence="3">Dimethyladenosine transferase( EC:2.1.1.-)</fullName>
    </submittedName>
</protein>
<keyword evidence="3" id="KW-0808">Transferase</keyword>
<feature type="domain" description="Tyr recombinase" evidence="2">
    <location>
        <begin position="1"/>
        <end position="133"/>
    </location>
</feature>
<name>T2ICB1_CROWT</name>
<dbReference type="AlphaFoldDB" id="T2ICB1"/>
<dbReference type="GO" id="GO:0016740">
    <property type="term" value="F:transferase activity"/>
    <property type="evidence" value="ECO:0007669"/>
    <property type="project" value="UniProtKB-KW"/>
</dbReference>
<dbReference type="InterPro" id="IPR002104">
    <property type="entry name" value="Integrase_catalytic"/>
</dbReference>
<evidence type="ECO:0000259" key="2">
    <source>
        <dbReference type="PROSITE" id="PS51898"/>
    </source>
</evidence>
<dbReference type="Proteomes" id="UP000018348">
    <property type="component" value="Unassembled WGS sequence"/>
</dbReference>
<dbReference type="RefSeq" id="WP_021830141.1">
    <property type="nucleotide sequence ID" value="NZ_CAQK01000313.1"/>
</dbReference>
<dbReference type="Pfam" id="PF00589">
    <property type="entry name" value="Phage_integrase"/>
    <property type="match status" value="1"/>
</dbReference>
<accession>T2ICB1</accession>
<evidence type="ECO:0000256" key="1">
    <source>
        <dbReference type="ARBA" id="ARBA00023172"/>
    </source>
</evidence>
<dbReference type="InterPro" id="IPR011010">
    <property type="entry name" value="DNA_brk_join_enz"/>
</dbReference>
<evidence type="ECO:0000313" key="4">
    <source>
        <dbReference type="Proteomes" id="UP000018348"/>
    </source>
</evidence>
<keyword evidence="1" id="KW-0233">DNA recombination</keyword>
<reference evidence="3 4" key="2">
    <citation type="submission" date="2013-09" db="EMBL/GenBank/DDBJ databases">
        <title>Whole genome comparison of six Crocosphaera watsonii strains with differing phenotypes.</title>
        <authorList>
            <person name="Bench S.R."/>
            <person name="Heller P."/>
            <person name="Frank I."/>
            <person name="Arciniega M."/>
            <person name="Shilova I.N."/>
            <person name="Zehr J.P."/>
        </authorList>
    </citation>
    <scope>NUCLEOTIDE SEQUENCE [LARGE SCALE GENOMIC DNA]</scope>
    <source>
        <strain evidence="3 4">WH 8502</strain>
    </source>
</reference>
<dbReference type="InterPro" id="IPR013762">
    <property type="entry name" value="Integrase-like_cat_sf"/>
</dbReference>
<dbReference type="GO" id="GO:0006310">
    <property type="term" value="P:DNA recombination"/>
    <property type="evidence" value="ECO:0007669"/>
    <property type="project" value="UniProtKB-KW"/>
</dbReference>
<sequence length="133" mass="15439">MLNTILSPQPWDAEVSLLEEFLDQLPLKYRTIVAIAYFTASRIEDILSLHKEDITHETVIIKDSNAKNRKQVQIIPRLRPYLTVYLNGYKSQPSSLLFSDKFGYSLKSSQVFKVLKMVAKNINLPYVYLFILQ</sequence>
<organism evidence="3 4">
    <name type="scientific">Crocosphaera watsonii WH 8502</name>
    <dbReference type="NCBI Taxonomy" id="423474"/>
    <lineage>
        <taxon>Bacteria</taxon>
        <taxon>Bacillati</taxon>
        <taxon>Cyanobacteriota</taxon>
        <taxon>Cyanophyceae</taxon>
        <taxon>Oscillatoriophycideae</taxon>
        <taxon>Chroococcales</taxon>
        <taxon>Aphanothecaceae</taxon>
        <taxon>Crocosphaera</taxon>
    </lineage>
</organism>
<comment type="caution">
    <text evidence="3">The sequence shown here is derived from an EMBL/GenBank/DDBJ whole genome shotgun (WGS) entry which is preliminary data.</text>
</comment>
<dbReference type="EMBL" id="CAQK01000313">
    <property type="protein sequence ID" value="CCQ50489.1"/>
    <property type="molecule type" value="Genomic_DNA"/>
</dbReference>